<dbReference type="GO" id="GO:0009395">
    <property type="term" value="P:phospholipid catabolic process"/>
    <property type="evidence" value="ECO:0007669"/>
    <property type="project" value="UniProtKB-KW"/>
</dbReference>
<dbReference type="STRING" id="83401.SAMN05421742_103290"/>
<evidence type="ECO:0000313" key="4">
    <source>
        <dbReference type="EMBL" id="SDG95256.1"/>
    </source>
</evidence>
<comment type="function">
    <text evidence="1">Lipid phosphatase which dephosphorylates phosphatidylglycerophosphate (PGP) to phosphatidylglycerol (PG).</text>
</comment>
<sequence length="157" mass="16183">MPAPAKPSAAAHLLAIWFGCGLSPKAPGTVGSLAALPLAALLAWLGGPWLLAGATLVVAGVGWWASAEEARSSGDADPSRVVIDEVAGQWLTLIALPLDPLAYLIGFAAFRLFDITKPWPVGWADRRLKGGLGIMVDDLLAGCYAAALSGLVLWALS</sequence>
<dbReference type="GO" id="GO:0008962">
    <property type="term" value="F:phosphatidylglycerophosphatase activity"/>
    <property type="evidence" value="ECO:0007669"/>
    <property type="project" value="UniProtKB-EC"/>
</dbReference>
<keyword evidence="1" id="KW-0997">Cell inner membrane</keyword>
<dbReference type="RefSeq" id="WP_092617233.1">
    <property type="nucleotide sequence ID" value="NZ_FNCV01000003.1"/>
</dbReference>
<evidence type="ECO:0000256" key="2">
    <source>
        <dbReference type="SAM" id="Phobius"/>
    </source>
</evidence>
<dbReference type="PANTHER" id="PTHR36305">
    <property type="entry name" value="PHOSPHATIDYLGLYCEROPHOSPHATASE A"/>
    <property type="match status" value="1"/>
</dbReference>
<proteinExistence type="predicted"/>
<evidence type="ECO:0000256" key="1">
    <source>
        <dbReference type="PIRNR" id="PIRNR006162"/>
    </source>
</evidence>
<keyword evidence="1 2" id="KW-0812">Transmembrane</keyword>
<dbReference type="CDD" id="cd06971">
    <property type="entry name" value="PgpA"/>
    <property type="match status" value="1"/>
</dbReference>
<dbReference type="Proteomes" id="UP000217076">
    <property type="component" value="Unassembled WGS sequence"/>
</dbReference>
<dbReference type="GO" id="GO:0046872">
    <property type="term" value="F:metal ion binding"/>
    <property type="evidence" value="ECO:0007669"/>
    <property type="project" value="UniProtKB-KW"/>
</dbReference>
<comment type="cofactor">
    <cofactor evidence="1">
        <name>Mg(2+)</name>
        <dbReference type="ChEBI" id="CHEBI:18420"/>
    </cofactor>
</comment>
<gene>
    <name evidence="4" type="ORF">SAMN05421742_103290</name>
</gene>
<accession>A0A1G7YFY2</accession>
<reference evidence="5" key="1">
    <citation type="submission" date="2016-10" db="EMBL/GenBank/DDBJ databases">
        <authorList>
            <person name="Varghese N."/>
            <person name="Submissions S."/>
        </authorList>
    </citation>
    <scope>NUCLEOTIDE SEQUENCE [LARGE SCALE GENOMIC DNA]</scope>
    <source>
        <strain evidence="5">930I</strain>
    </source>
</reference>
<feature type="transmembrane region" description="Helical" evidence="2">
    <location>
        <begin position="130"/>
        <end position="156"/>
    </location>
</feature>
<dbReference type="InterPro" id="IPR026037">
    <property type="entry name" value="PgpA"/>
</dbReference>
<keyword evidence="1" id="KW-0442">Lipid degradation</keyword>
<dbReference type="PROSITE" id="PS51257">
    <property type="entry name" value="PROKAR_LIPOPROTEIN"/>
    <property type="match status" value="1"/>
</dbReference>
<dbReference type="UniPathway" id="UPA00084">
    <property type="reaction ID" value="UER00504"/>
</dbReference>
<keyword evidence="1 2" id="KW-0472">Membrane</keyword>
<dbReference type="EMBL" id="FNCV01000003">
    <property type="protein sequence ID" value="SDG95256.1"/>
    <property type="molecule type" value="Genomic_DNA"/>
</dbReference>
<keyword evidence="5" id="KW-1185">Reference proteome</keyword>
<keyword evidence="1" id="KW-0595">Phospholipid degradation</keyword>
<dbReference type="PIRSF" id="PIRSF006162">
    <property type="entry name" value="PgpA"/>
    <property type="match status" value="1"/>
</dbReference>
<protein>
    <recommendedName>
        <fullName evidence="1">Phosphatidylglycerophosphatase A</fullName>
        <ecNumber evidence="1">3.1.3.27</ecNumber>
    </recommendedName>
    <alternativeName>
        <fullName evidence="1">Phosphatidylglycerolphosphate phosphatase A</fullName>
    </alternativeName>
</protein>
<dbReference type="SUPFAM" id="SSF101307">
    <property type="entry name" value="YutG-like"/>
    <property type="match status" value="1"/>
</dbReference>
<dbReference type="InterPro" id="IPR036681">
    <property type="entry name" value="PgpA-like_sf"/>
</dbReference>
<keyword evidence="1" id="KW-0479">Metal-binding</keyword>
<comment type="subcellular location">
    <subcellularLocation>
        <location evidence="1">Cell inner membrane</location>
        <topology evidence="1">Multi-pass membrane protein</topology>
    </subcellularLocation>
</comment>
<dbReference type="Pfam" id="PF04608">
    <property type="entry name" value="PgpA"/>
    <property type="match status" value="1"/>
</dbReference>
<keyword evidence="2" id="KW-1133">Transmembrane helix</keyword>
<organism evidence="4 5">
    <name type="scientific">Roseospirillum parvum</name>
    <dbReference type="NCBI Taxonomy" id="83401"/>
    <lineage>
        <taxon>Bacteria</taxon>
        <taxon>Pseudomonadati</taxon>
        <taxon>Pseudomonadota</taxon>
        <taxon>Alphaproteobacteria</taxon>
        <taxon>Rhodospirillales</taxon>
        <taxon>Rhodospirillaceae</taxon>
        <taxon>Roseospirillum</taxon>
    </lineage>
</organism>
<dbReference type="EC" id="3.1.3.27" evidence="1"/>
<name>A0A1G7YFY2_9PROT</name>
<keyword evidence="1" id="KW-0443">Lipid metabolism</keyword>
<dbReference type="InterPro" id="IPR007686">
    <property type="entry name" value="YutG/PgpA"/>
</dbReference>
<keyword evidence="1" id="KW-1003">Cell membrane</keyword>
<feature type="transmembrane region" description="Helical" evidence="2">
    <location>
        <begin position="86"/>
        <end position="110"/>
    </location>
</feature>
<keyword evidence="1" id="KW-1208">Phospholipid metabolism</keyword>
<dbReference type="PANTHER" id="PTHR36305:SF1">
    <property type="entry name" value="PHOSPHATIDYLGLYCEROPHOSPHATASE A"/>
    <property type="match status" value="1"/>
</dbReference>
<dbReference type="GO" id="GO:0005886">
    <property type="term" value="C:plasma membrane"/>
    <property type="evidence" value="ECO:0007669"/>
    <property type="project" value="UniProtKB-SubCell"/>
</dbReference>
<dbReference type="AlphaFoldDB" id="A0A1G7YFY2"/>
<dbReference type="GO" id="GO:0006655">
    <property type="term" value="P:phosphatidylglycerol biosynthetic process"/>
    <property type="evidence" value="ECO:0007669"/>
    <property type="project" value="UniProtKB-UniPathway"/>
</dbReference>
<feature type="transmembrane region" description="Helical" evidence="2">
    <location>
        <begin position="41"/>
        <end position="65"/>
    </location>
</feature>
<keyword evidence="1" id="KW-0378">Hydrolase</keyword>
<comment type="catalytic activity">
    <reaction evidence="1">
        <text>a 1,2-diacyl-sn-glycero-3-phospho-(1'-sn-glycero-3'-phosphate) + H2O = a 1,2-diacyl-sn-glycero-3-phospho-(1'-sn-glycerol) + phosphate</text>
        <dbReference type="Rhea" id="RHEA:33751"/>
        <dbReference type="ChEBI" id="CHEBI:15377"/>
        <dbReference type="ChEBI" id="CHEBI:43474"/>
        <dbReference type="ChEBI" id="CHEBI:60110"/>
        <dbReference type="ChEBI" id="CHEBI:64716"/>
        <dbReference type="EC" id="3.1.3.27"/>
    </reaction>
</comment>
<evidence type="ECO:0000259" key="3">
    <source>
        <dbReference type="Pfam" id="PF04608"/>
    </source>
</evidence>
<comment type="pathway">
    <text evidence="1">Phospholipid metabolism; phosphatidylglycerol biosynthesis; phosphatidylglycerol from CDP-diacylglycerol: step 2/2.</text>
</comment>
<evidence type="ECO:0000313" key="5">
    <source>
        <dbReference type="Proteomes" id="UP000217076"/>
    </source>
</evidence>
<feature type="domain" description="YutG/PgpA" evidence="3">
    <location>
        <begin position="14"/>
        <end position="151"/>
    </location>
</feature>
<keyword evidence="1" id="KW-0460">Magnesium</keyword>
<dbReference type="OrthoDB" id="9804091at2"/>